<sequence>DRLARPTPAGAAARRHLRARAGRRPPPRGSPRARGAGRPRRRSPGRGRGHAARQPHRGGRAVRRRRRARRSAMDRRRLRAPRGVRPGGHGPRRARRPGAGRAQPHRGGRRDAGEPGDPCRDLDGPRHPHGPGRPGRAGRAFVGGRHSYPPGQLRLRRIQGRLRRVRPGSRAHGGGLGRPRADRPPRLRGRPHDGGHEDGSDVHHPRSGGRSRGQGDRRRGRERLCAPGAAGGLRRAAPGAPTDLPAPASV</sequence>
<evidence type="ECO:0000256" key="1">
    <source>
        <dbReference type="SAM" id="MobiDB-lite"/>
    </source>
</evidence>
<name>A0A6J4I6U7_9ACTN</name>
<feature type="compositionally biased region" description="Basic and acidic residues" evidence="1">
    <location>
        <begin position="213"/>
        <end position="224"/>
    </location>
</feature>
<feature type="compositionally biased region" description="Low complexity" evidence="1">
    <location>
        <begin position="137"/>
        <end position="153"/>
    </location>
</feature>
<dbReference type="AlphaFoldDB" id="A0A6J4I6U7"/>
<feature type="compositionally biased region" description="Basic and acidic residues" evidence="1">
    <location>
        <begin position="179"/>
        <end position="204"/>
    </location>
</feature>
<feature type="non-terminal residue" evidence="2">
    <location>
        <position position="1"/>
    </location>
</feature>
<feature type="compositionally biased region" description="Basic and acidic residues" evidence="1">
    <location>
        <begin position="109"/>
        <end position="126"/>
    </location>
</feature>
<feature type="region of interest" description="Disordered" evidence="1">
    <location>
        <begin position="1"/>
        <end position="250"/>
    </location>
</feature>
<feature type="compositionally biased region" description="Basic residues" evidence="1">
    <location>
        <begin position="154"/>
        <end position="169"/>
    </location>
</feature>
<dbReference type="EMBL" id="CADCTF010000096">
    <property type="protein sequence ID" value="CAA9243589.1"/>
    <property type="molecule type" value="Genomic_DNA"/>
</dbReference>
<feature type="compositionally biased region" description="Low complexity" evidence="1">
    <location>
        <begin position="1"/>
        <end position="12"/>
    </location>
</feature>
<protein>
    <submittedName>
        <fullName evidence="2">Oxidoreductase, short-chain dehydrogenase/reductase family</fullName>
    </submittedName>
</protein>
<feature type="compositionally biased region" description="Basic residues" evidence="1">
    <location>
        <begin position="13"/>
        <end position="26"/>
    </location>
</feature>
<feature type="compositionally biased region" description="Basic residues" evidence="1">
    <location>
        <begin position="90"/>
        <end position="108"/>
    </location>
</feature>
<feature type="compositionally biased region" description="Basic residues" evidence="1">
    <location>
        <begin position="35"/>
        <end position="82"/>
    </location>
</feature>
<gene>
    <name evidence="2" type="ORF">AVDCRST_MAG50-1782</name>
</gene>
<reference evidence="2" key="1">
    <citation type="submission" date="2020-02" db="EMBL/GenBank/DDBJ databases">
        <authorList>
            <person name="Meier V. D."/>
        </authorList>
    </citation>
    <scope>NUCLEOTIDE SEQUENCE</scope>
    <source>
        <strain evidence="2">AVDCRST_MAG50</strain>
    </source>
</reference>
<feature type="compositionally biased region" description="Low complexity" evidence="1">
    <location>
        <begin position="225"/>
        <end position="241"/>
    </location>
</feature>
<accession>A0A6J4I6U7</accession>
<proteinExistence type="predicted"/>
<organism evidence="2">
    <name type="scientific">uncultured Acidimicrobiales bacterium</name>
    <dbReference type="NCBI Taxonomy" id="310071"/>
    <lineage>
        <taxon>Bacteria</taxon>
        <taxon>Bacillati</taxon>
        <taxon>Actinomycetota</taxon>
        <taxon>Acidimicrobiia</taxon>
        <taxon>Acidimicrobiales</taxon>
        <taxon>environmental samples</taxon>
    </lineage>
</organism>
<evidence type="ECO:0000313" key="2">
    <source>
        <dbReference type="EMBL" id="CAA9243589.1"/>
    </source>
</evidence>
<feature type="non-terminal residue" evidence="2">
    <location>
        <position position="250"/>
    </location>
</feature>